<reference evidence="4 5" key="1">
    <citation type="submission" date="2024-03" db="EMBL/GenBank/DDBJ databases">
        <title>Actinomycetospora sp. OC33-EN07, a novel actinomycete isolated from wild orchid (Aerides multiflora).</title>
        <authorList>
            <person name="Suriyachadkun C."/>
        </authorList>
    </citation>
    <scope>NUCLEOTIDE SEQUENCE [LARGE SCALE GENOMIC DNA]</scope>
    <source>
        <strain evidence="4 5">OC33-EN07</strain>
    </source>
</reference>
<evidence type="ECO:0000256" key="2">
    <source>
        <dbReference type="ARBA" id="ARBA00022617"/>
    </source>
</evidence>
<evidence type="ECO:0000256" key="3">
    <source>
        <dbReference type="ARBA" id="ARBA00023002"/>
    </source>
</evidence>
<evidence type="ECO:0000313" key="5">
    <source>
        <dbReference type="Proteomes" id="UP001369736"/>
    </source>
</evidence>
<proteinExistence type="predicted"/>
<keyword evidence="1" id="KW-0004">4Fe-4S</keyword>
<dbReference type="InterPro" id="IPR036136">
    <property type="entry name" value="Nit/Sulf_reduc_fer-like_dom_sf"/>
</dbReference>
<evidence type="ECO:0000313" key="4">
    <source>
        <dbReference type="EMBL" id="MEJ2865770.1"/>
    </source>
</evidence>
<evidence type="ECO:0008006" key="6">
    <source>
        <dbReference type="Google" id="ProtNLM"/>
    </source>
</evidence>
<dbReference type="SUPFAM" id="SSF55124">
    <property type="entry name" value="Nitrite/Sulfite reductase N-terminal domain-like"/>
    <property type="match status" value="2"/>
</dbReference>
<name>A0ABU8MGH8_9PSEU</name>
<organism evidence="4 5">
    <name type="scientific">Actinomycetospora flava</name>
    <dbReference type="NCBI Taxonomy" id="3129232"/>
    <lineage>
        <taxon>Bacteria</taxon>
        <taxon>Bacillati</taxon>
        <taxon>Actinomycetota</taxon>
        <taxon>Actinomycetes</taxon>
        <taxon>Pseudonocardiales</taxon>
        <taxon>Pseudonocardiaceae</taxon>
        <taxon>Actinomycetospora</taxon>
    </lineage>
</organism>
<dbReference type="InterPro" id="IPR051329">
    <property type="entry name" value="NIR_SIR_4Fe-4S"/>
</dbReference>
<comment type="caution">
    <text evidence="4">The sequence shown here is derived from an EMBL/GenBank/DDBJ whole genome shotgun (WGS) entry which is preliminary data.</text>
</comment>
<dbReference type="EMBL" id="JBBEGM010000021">
    <property type="protein sequence ID" value="MEJ2865770.1"/>
    <property type="molecule type" value="Genomic_DNA"/>
</dbReference>
<evidence type="ECO:0000256" key="1">
    <source>
        <dbReference type="ARBA" id="ARBA00022485"/>
    </source>
</evidence>
<keyword evidence="5" id="KW-1185">Reference proteome</keyword>
<dbReference type="PANTHER" id="PTHR32439:SF9">
    <property type="entry name" value="BLR3264 PROTEIN"/>
    <property type="match status" value="1"/>
</dbReference>
<dbReference type="PANTHER" id="PTHR32439">
    <property type="entry name" value="FERREDOXIN--NITRITE REDUCTASE, CHLOROPLASTIC"/>
    <property type="match status" value="1"/>
</dbReference>
<dbReference type="Proteomes" id="UP001369736">
    <property type="component" value="Unassembled WGS sequence"/>
</dbReference>
<protein>
    <recommendedName>
        <fullName evidence="6">Precorrin-3B synthase</fullName>
    </recommendedName>
</protein>
<keyword evidence="3" id="KW-0560">Oxidoreductase</keyword>
<dbReference type="RefSeq" id="WP_337707145.1">
    <property type="nucleotide sequence ID" value="NZ_JBBEGM010000021.1"/>
</dbReference>
<accession>A0ABU8MGH8</accession>
<keyword evidence="2" id="KW-0479">Metal-binding</keyword>
<sequence length="365" mass="37574">MSAARRRDATAVRDRPDACPGAWRRHEAADGALARFRPVGGAITSVELRLLAAAATEAPLELTSRGSWQVRGLSDQGADDLAAALARVGGPAPLLDDLGRDVPCSVVASPRSPAVDAPAREIADALRGRTDVPGRLLLAVDDGSGDVLGLDADVTVVLGGVLHLAGTPTTLTGDPAALALAAVEAFLAVRGDAWRVAEVGADRVQEAVTGWYRSPGERYQPVTGDAGPVLEVLPRLGEVSRDAARVLADLADEGATLRVTPWRTVVLRDAPADAGARLDRLVETGPSPWSTLSACVGAPRCVKSHTDVRGDLARAVAAGRAGGSLHAHWVGCARACGTPAGPVAVVEGTPDGTYRTTVRAGRVSR</sequence>
<gene>
    <name evidence="4" type="ORF">WCD58_31760</name>
</gene>
<keyword evidence="1" id="KW-0411">Iron-sulfur</keyword>
<keyword evidence="2" id="KW-0408">Iron</keyword>
<keyword evidence="2" id="KW-0349">Heme</keyword>